<name>A0ABR8PQQ9_9CLOT</name>
<gene>
    <name evidence="1" type="ORF">H9661_03955</name>
</gene>
<protein>
    <submittedName>
        <fullName evidence="1">Uncharacterized protein</fullName>
    </submittedName>
</protein>
<comment type="caution">
    <text evidence="1">The sequence shown here is derived from an EMBL/GenBank/DDBJ whole genome shotgun (WGS) entry which is preliminary data.</text>
</comment>
<sequence length="65" mass="7534">MSSKVTLGRKYKNISKILRNENQKEVIDVPQISITEILKDTSRKEAISNNDRFDRIKKEILTGTK</sequence>
<proteinExistence type="predicted"/>
<reference evidence="1 2" key="1">
    <citation type="submission" date="2020-08" db="EMBL/GenBank/DDBJ databases">
        <title>A Genomic Blueprint of the Chicken Gut Microbiome.</title>
        <authorList>
            <person name="Gilroy R."/>
            <person name="Ravi A."/>
            <person name="Getino M."/>
            <person name="Pursley I."/>
            <person name="Horton D.L."/>
            <person name="Alikhan N.-F."/>
            <person name="Baker D."/>
            <person name="Gharbi K."/>
            <person name="Hall N."/>
            <person name="Watson M."/>
            <person name="Adriaenssens E.M."/>
            <person name="Foster-Nyarko E."/>
            <person name="Jarju S."/>
            <person name="Secka A."/>
            <person name="Antonio M."/>
            <person name="Oren A."/>
            <person name="Chaudhuri R."/>
            <person name="La Ragione R.M."/>
            <person name="Hildebrand F."/>
            <person name="Pallen M.J."/>
        </authorList>
    </citation>
    <scope>NUCLEOTIDE SEQUENCE [LARGE SCALE GENOMIC DNA]</scope>
    <source>
        <strain evidence="1 2">Sa3CVN1</strain>
    </source>
</reference>
<accession>A0ABR8PQQ9</accession>
<dbReference type="EMBL" id="JACSRA010000004">
    <property type="protein sequence ID" value="MBD7910507.1"/>
    <property type="molecule type" value="Genomic_DNA"/>
</dbReference>
<dbReference type="RefSeq" id="WP_143314997.1">
    <property type="nucleotide sequence ID" value="NZ_JACSRA010000004.1"/>
</dbReference>
<organism evidence="1 2">
    <name type="scientific">Clostridium cibarium</name>
    <dbReference type="NCBI Taxonomy" id="2762247"/>
    <lineage>
        <taxon>Bacteria</taxon>
        <taxon>Bacillati</taxon>
        <taxon>Bacillota</taxon>
        <taxon>Clostridia</taxon>
        <taxon>Eubacteriales</taxon>
        <taxon>Clostridiaceae</taxon>
        <taxon>Clostridium</taxon>
    </lineage>
</organism>
<evidence type="ECO:0000313" key="2">
    <source>
        <dbReference type="Proteomes" id="UP000627781"/>
    </source>
</evidence>
<keyword evidence="2" id="KW-1185">Reference proteome</keyword>
<dbReference type="Proteomes" id="UP000627781">
    <property type="component" value="Unassembled WGS sequence"/>
</dbReference>
<evidence type="ECO:0000313" key="1">
    <source>
        <dbReference type="EMBL" id="MBD7910507.1"/>
    </source>
</evidence>